<reference evidence="7" key="1">
    <citation type="submission" date="2021-03" db="EMBL/GenBank/DDBJ databases">
        <authorList>
            <person name="Tagirdzhanova G."/>
        </authorList>
    </citation>
    <scope>NUCLEOTIDE SEQUENCE</scope>
</reference>
<evidence type="ECO:0000313" key="8">
    <source>
        <dbReference type="Proteomes" id="UP000664534"/>
    </source>
</evidence>
<dbReference type="InterPro" id="IPR001853">
    <property type="entry name" value="DSBA-like_thioredoxin_dom"/>
</dbReference>
<evidence type="ECO:0000256" key="4">
    <source>
        <dbReference type="PIRNR" id="PIRNR006386"/>
    </source>
</evidence>
<dbReference type="PIRSF" id="PIRSF006386">
    <property type="entry name" value="HCCAis_GSTk"/>
    <property type="match status" value="1"/>
</dbReference>
<feature type="active site" description="Nucleophile" evidence="5">
    <location>
        <position position="14"/>
    </location>
</feature>
<dbReference type="PANTHER" id="PTHR42943:SF2">
    <property type="entry name" value="GLUTATHIONE S-TRANSFERASE KAPPA 1"/>
    <property type="match status" value="1"/>
</dbReference>
<dbReference type="OrthoDB" id="4664297at2759"/>
<dbReference type="GO" id="GO:0005777">
    <property type="term" value="C:peroxisome"/>
    <property type="evidence" value="ECO:0007669"/>
    <property type="project" value="TreeGrafter"/>
</dbReference>
<dbReference type="EMBL" id="CAJPDT010000036">
    <property type="protein sequence ID" value="CAF9924376.1"/>
    <property type="molecule type" value="Genomic_DNA"/>
</dbReference>
<evidence type="ECO:0000256" key="2">
    <source>
        <dbReference type="ARBA" id="ARBA00022679"/>
    </source>
</evidence>
<dbReference type="GO" id="GO:0005739">
    <property type="term" value="C:mitochondrion"/>
    <property type="evidence" value="ECO:0007669"/>
    <property type="project" value="TreeGrafter"/>
</dbReference>
<dbReference type="InterPro" id="IPR051924">
    <property type="entry name" value="GST_Kappa/NadH"/>
</dbReference>
<dbReference type="Pfam" id="PF01323">
    <property type="entry name" value="DSBA"/>
    <property type="match status" value="1"/>
</dbReference>
<evidence type="ECO:0000256" key="3">
    <source>
        <dbReference type="ARBA" id="ARBA00047960"/>
    </source>
</evidence>
<keyword evidence="8" id="KW-1185">Reference proteome</keyword>
<sequence length="233" mass="25902">MANPKLVLYVDVVSPFAYLSFHVLNTSLVFKECEVTYVPVFLGGIMKATENRPPIEIKNITKDKGEWLRKERLRWAKLFNVPMAEGIPPGFPANTIKVQRVLTSVAILHPERLGDTLAAIYHASFAELKEVHTPDRLVPILAKLFGEEGTKEILIKVAIKLSTSDEVKKLLIAKTDEALAEGSFGLPWYVATNSKGDKECYWGFDHIAQVTDHLGLARPKSSSASEGGWRAML</sequence>
<proteinExistence type="inferred from homology"/>
<comment type="similarity">
    <text evidence="1 4">Belongs to the GST superfamily. Kappa family.</text>
</comment>
<comment type="caution">
    <text evidence="7">The sequence shown here is derived from an EMBL/GenBank/DDBJ whole genome shotgun (WGS) entry which is preliminary data.</text>
</comment>
<organism evidence="7 8">
    <name type="scientific">Imshaugia aleurites</name>
    <dbReference type="NCBI Taxonomy" id="172621"/>
    <lineage>
        <taxon>Eukaryota</taxon>
        <taxon>Fungi</taxon>
        <taxon>Dikarya</taxon>
        <taxon>Ascomycota</taxon>
        <taxon>Pezizomycotina</taxon>
        <taxon>Lecanoromycetes</taxon>
        <taxon>OSLEUM clade</taxon>
        <taxon>Lecanoromycetidae</taxon>
        <taxon>Lecanorales</taxon>
        <taxon>Lecanorineae</taxon>
        <taxon>Parmeliaceae</taxon>
        <taxon>Imshaugia</taxon>
    </lineage>
</organism>
<dbReference type="AlphaFoldDB" id="A0A8H3FGV3"/>
<dbReference type="InterPro" id="IPR036249">
    <property type="entry name" value="Thioredoxin-like_sf"/>
</dbReference>
<dbReference type="Gene3D" id="3.40.30.10">
    <property type="entry name" value="Glutaredoxin"/>
    <property type="match status" value="1"/>
</dbReference>
<dbReference type="EC" id="2.5.1.18" evidence="4"/>
<dbReference type="GO" id="GO:0006749">
    <property type="term" value="P:glutathione metabolic process"/>
    <property type="evidence" value="ECO:0007669"/>
    <property type="project" value="TreeGrafter"/>
</dbReference>
<evidence type="ECO:0000256" key="1">
    <source>
        <dbReference type="ARBA" id="ARBA00006494"/>
    </source>
</evidence>
<protein>
    <recommendedName>
        <fullName evidence="4">Glutathione S-transferase kappa</fullName>
        <ecNumber evidence="4">2.5.1.18</ecNumber>
    </recommendedName>
</protein>
<dbReference type="Proteomes" id="UP000664534">
    <property type="component" value="Unassembled WGS sequence"/>
</dbReference>
<dbReference type="PANTHER" id="PTHR42943">
    <property type="entry name" value="GLUTATHIONE S-TRANSFERASE KAPPA"/>
    <property type="match status" value="1"/>
</dbReference>
<evidence type="ECO:0000313" key="7">
    <source>
        <dbReference type="EMBL" id="CAF9924376.1"/>
    </source>
</evidence>
<evidence type="ECO:0000259" key="6">
    <source>
        <dbReference type="Pfam" id="PF01323"/>
    </source>
</evidence>
<dbReference type="GO" id="GO:0004364">
    <property type="term" value="F:glutathione transferase activity"/>
    <property type="evidence" value="ECO:0007669"/>
    <property type="project" value="UniProtKB-UniRule"/>
</dbReference>
<gene>
    <name evidence="7" type="ORF">IMSHALPRED_006169</name>
</gene>
<comment type="catalytic activity">
    <reaction evidence="3 4">
        <text>RX + glutathione = an S-substituted glutathione + a halide anion + H(+)</text>
        <dbReference type="Rhea" id="RHEA:16437"/>
        <dbReference type="ChEBI" id="CHEBI:15378"/>
        <dbReference type="ChEBI" id="CHEBI:16042"/>
        <dbReference type="ChEBI" id="CHEBI:17792"/>
        <dbReference type="ChEBI" id="CHEBI:57925"/>
        <dbReference type="ChEBI" id="CHEBI:90779"/>
        <dbReference type="EC" id="2.5.1.18"/>
    </reaction>
</comment>
<dbReference type="InterPro" id="IPR014440">
    <property type="entry name" value="HCCAis_GSTk"/>
</dbReference>
<evidence type="ECO:0000256" key="5">
    <source>
        <dbReference type="PIRSR" id="PIRSR006386-1"/>
    </source>
</evidence>
<keyword evidence="2 4" id="KW-0808">Transferase</keyword>
<accession>A0A8H3FGV3</accession>
<dbReference type="FunFam" id="3.40.30.10:FF:000096">
    <property type="entry name" value="Glutathione S-transferase kappa"/>
    <property type="match status" value="1"/>
</dbReference>
<name>A0A8H3FGV3_9LECA</name>
<feature type="domain" description="DSBA-like thioredoxin" evidence="6">
    <location>
        <begin position="6"/>
        <end position="214"/>
    </location>
</feature>
<dbReference type="SUPFAM" id="SSF52833">
    <property type="entry name" value="Thioredoxin-like"/>
    <property type="match status" value="1"/>
</dbReference>
<dbReference type="GO" id="GO:0004602">
    <property type="term" value="F:glutathione peroxidase activity"/>
    <property type="evidence" value="ECO:0007669"/>
    <property type="project" value="TreeGrafter"/>
</dbReference>